<dbReference type="AlphaFoldDB" id="A0A8S1ACU8"/>
<accession>A0A8S1ACU8</accession>
<dbReference type="GO" id="GO:0005549">
    <property type="term" value="F:odorant binding"/>
    <property type="evidence" value="ECO:0007669"/>
    <property type="project" value="InterPro"/>
</dbReference>
<dbReference type="SUPFAM" id="SSF47565">
    <property type="entry name" value="Insect pheromone/odorant-binding proteins"/>
    <property type="match status" value="1"/>
</dbReference>
<dbReference type="Proteomes" id="UP000494106">
    <property type="component" value="Unassembled WGS sequence"/>
</dbReference>
<keyword evidence="3" id="KW-1185">Reference proteome</keyword>
<organism evidence="2 3">
    <name type="scientific">Arctia plantaginis</name>
    <name type="common">Wood tiger moth</name>
    <name type="synonym">Phalaena plantaginis</name>
    <dbReference type="NCBI Taxonomy" id="874455"/>
    <lineage>
        <taxon>Eukaryota</taxon>
        <taxon>Metazoa</taxon>
        <taxon>Ecdysozoa</taxon>
        <taxon>Arthropoda</taxon>
        <taxon>Hexapoda</taxon>
        <taxon>Insecta</taxon>
        <taxon>Pterygota</taxon>
        <taxon>Neoptera</taxon>
        <taxon>Endopterygota</taxon>
        <taxon>Lepidoptera</taxon>
        <taxon>Glossata</taxon>
        <taxon>Ditrysia</taxon>
        <taxon>Noctuoidea</taxon>
        <taxon>Erebidae</taxon>
        <taxon>Arctiinae</taxon>
        <taxon>Arctia</taxon>
    </lineage>
</organism>
<reference evidence="2 3" key="1">
    <citation type="submission" date="2020-04" db="EMBL/GenBank/DDBJ databases">
        <authorList>
            <person name="Wallbank WR R."/>
            <person name="Pardo Diaz C."/>
            <person name="Kozak K."/>
            <person name="Martin S."/>
            <person name="Jiggins C."/>
            <person name="Moest M."/>
            <person name="Warren A I."/>
            <person name="Byers J.R.P. K."/>
            <person name="Montejo-Kovacevich G."/>
            <person name="Yen C E."/>
        </authorList>
    </citation>
    <scope>NUCLEOTIDE SEQUENCE [LARGE SCALE GENOMIC DNA]</scope>
</reference>
<dbReference type="SMART" id="SM00708">
    <property type="entry name" value="PhBP"/>
    <property type="match status" value="1"/>
</dbReference>
<evidence type="ECO:0000256" key="1">
    <source>
        <dbReference type="SAM" id="SignalP"/>
    </source>
</evidence>
<comment type="caution">
    <text evidence="2">The sequence shown here is derived from an EMBL/GenBank/DDBJ whole genome shotgun (WGS) entry which is preliminary data.</text>
</comment>
<dbReference type="InterPro" id="IPR036728">
    <property type="entry name" value="PBP_GOBP_sf"/>
</dbReference>
<evidence type="ECO:0000313" key="3">
    <source>
        <dbReference type="Proteomes" id="UP000494106"/>
    </source>
</evidence>
<dbReference type="Gene3D" id="1.10.238.20">
    <property type="entry name" value="Pheromone/general odorant binding protein domain"/>
    <property type="match status" value="1"/>
</dbReference>
<proteinExistence type="predicted"/>
<sequence>MPKFTLFHLCVVAASLYIVSAVTEEEIKAFRKAIRPIIETCSEEYGVVSGDVQTAKDNKDANAVKPCFTECVLRKIGLLDTNGYYDAERGLHGLRKFVKNDEDFAKFQVVAMKCTKVNDIPVSKDETRCDRAMLVLGCGFDNIAEMPLK</sequence>
<keyword evidence="1" id="KW-0732">Signal</keyword>
<feature type="chain" id="PRO_5035927914" evidence="1">
    <location>
        <begin position="22"/>
        <end position="149"/>
    </location>
</feature>
<feature type="signal peptide" evidence="1">
    <location>
        <begin position="1"/>
        <end position="21"/>
    </location>
</feature>
<gene>
    <name evidence="2" type="ORF">APLA_LOCUS9917</name>
</gene>
<evidence type="ECO:0000313" key="2">
    <source>
        <dbReference type="EMBL" id="CAB3244389.1"/>
    </source>
</evidence>
<dbReference type="OrthoDB" id="6618046at2759"/>
<dbReference type="Pfam" id="PF01395">
    <property type="entry name" value="PBP_GOBP"/>
    <property type="match status" value="1"/>
</dbReference>
<dbReference type="InterPro" id="IPR006170">
    <property type="entry name" value="PBP/GOBP"/>
</dbReference>
<dbReference type="CDD" id="cd23992">
    <property type="entry name" value="PBP_GOBP"/>
    <property type="match status" value="1"/>
</dbReference>
<protein>
    <submittedName>
        <fullName evidence="2">Uncharacterized protein</fullName>
    </submittedName>
</protein>
<name>A0A8S1ACU8_ARCPL</name>
<dbReference type="EMBL" id="CADEBC010000521">
    <property type="protein sequence ID" value="CAB3244389.1"/>
    <property type="molecule type" value="Genomic_DNA"/>
</dbReference>